<dbReference type="Pfam" id="PF09990">
    <property type="entry name" value="DUF2231"/>
    <property type="match status" value="1"/>
</dbReference>
<keyword evidence="1" id="KW-1133">Transmembrane helix</keyword>
<protein>
    <recommendedName>
        <fullName evidence="2">DUF2231 domain-containing protein</fullName>
    </recommendedName>
</protein>
<evidence type="ECO:0000313" key="3">
    <source>
        <dbReference type="EMBL" id="MBZ0159023.1"/>
    </source>
</evidence>
<feature type="transmembrane region" description="Helical" evidence="1">
    <location>
        <begin position="12"/>
        <end position="29"/>
    </location>
</feature>
<name>A0AAJ1AH86_9BACT</name>
<dbReference type="InterPro" id="IPR019251">
    <property type="entry name" value="DUF2231_TM"/>
</dbReference>
<evidence type="ECO:0000259" key="2">
    <source>
        <dbReference type="Pfam" id="PF09990"/>
    </source>
</evidence>
<keyword evidence="1" id="KW-0472">Membrane</keyword>
<keyword evidence="1" id="KW-0812">Transmembrane</keyword>
<accession>A0AAJ1AH86</accession>
<feature type="transmembrane region" description="Helical" evidence="1">
    <location>
        <begin position="82"/>
        <end position="102"/>
    </location>
</feature>
<gene>
    <name evidence="3" type="ORF">K8G79_02575</name>
</gene>
<dbReference type="EMBL" id="JAIOIU010000031">
    <property type="protein sequence ID" value="MBZ0159023.1"/>
    <property type="molecule type" value="Genomic_DNA"/>
</dbReference>
<evidence type="ECO:0000256" key="1">
    <source>
        <dbReference type="SAM" id="Phobius"/>
    </source>
</evidence>
<feature type="domain" description="DUF2231" evidence="2">
    <location>
        <begin position="5"/>
        <end position="144"/>
    </location>
</feature>
<feature type="transmembrane region" description="Helical" evidence="1">
    <location>
        <begin position="122"/>
        <end position="145"/>
    </location>
</feature>
<sequence>MQGVLHPLSVHLPIAMLFMAFMTMCYWLVRGLATSVFENRIYSLTRFNTAAGLLFVLLSIATGLRDVLAGYWIAFNSPLGKWLYVKIILAVLIVIIYSAFLWQSRKKPQYLQEDPRVMTWCLTTQLVGFVLVLIVTALGTMLVFYPHLLAQLG</sequence>
<proteinExistence type="predicted"/>
<reference evidence="3 4" key="1">
    <citation type="journal article" date="2021" name="bioRxiv">
        <title>Unraveling nitrogen, sulfur and carbon metabolic pathways and microbial community transcriptional responses to substrate deprivation and toxicity stresses in a bioreactor mimicking anoxic brackish coastal sediment conditions.</title>
        <authorList>
            <person name="Martins P.D."/>
            <person name="Echeveste M.J."/>
            <person name="Arshad A."/>
            <person name="Kurth J."/>
            <person name="Ouboter H."/>
            <person name="Jetten M.S.M."/>
            <person name="Welte C.U."/>
        </authorList>
    </citation>
    <scope>NUCLEOTIDE SEQUENCE [LARGE SCALE GENOMIC DNA]</scope>
    <source>
        <strain evidence="3">MAG_38</strain>
    </source>
</reference>
<evidence type="ECO:0000313" key="4">
    <source>
        <dbReference type="Proteomes" id="UP001197609"/>
    </source>
</evidence>
<dbReference type="AlphaFoldDB" id="A0AAJ1AH86"/>
<organism evidence="3 4">
    <name type="scientific">Candidatus Methylomirabilis tolerans</name>
    <dbReference type="NCBI Taxonomy" id="3123416"/>
    <lineage>
        <taxon>Bacteria</taxon>
        <taxon>Candidatus Methylomirabilota</taxon>
        <taxon>Candidatus Methylomirabilia</taxon>
        <taxon>Candidatus Methylomirabilales</taxon>
        <taxon>Candidatus Methylomirabilaceae</taxon>
        <taxon>Candidatus Methylomirabilis</taxon>
    </lineage>
</organism>
<dbReference type="Proteomes" id="UP001197609">
    <property type="component" value="Unassembled WGS sequence"/>
</dbReference>
<feature type="transmembrane region" description="Helical" evidence="1">
    <location>
        <begin position="41"/>
        <end position="62"/>
    </location>
</feature>
<comment type="caution">
    <text evidence="3">The sequence shown here is derived from an EMBL/GenBank/DDBJ whole genome shotgun (WGS) entry which is preliminary data.</text>
</comment>